<sequence length="280" mass="29841">MTSDALRTPYQTYHHKSYAAIDPARPALSTRSKSAVVTGAGSGIGASIALSLAKSGVSQLALLGRRVQALEKTKSAVLAVSPSLTQECISNHNKIDILIVNAGTLGALEPLTTADPAAWWEGFEVNVRGSFNLVRAFVPRASPEGGSVVYISSAAAHGPPYLPNQSTYSASKAGATKMFECLQFEHPDLFVLSVQPGLVGDTGMSAGFEYVARGLQVDMADLPWDDVALPGDFVVWAVSPEARFLSGRFVWANWDVEELKADRDAILADPRKFTQGLVGY</sequence>
<dbReference type="EMBL" id="JAUKUA010000003">
    <property type="protein sequence ID" value="KAK0721067.1"/>
    <property type="molecule type" value="Genomic_DNA"/>
</dbReference>
<comment type="caution">
    <text evidence="4">The sequence shown here is derived from an EMBL/GenBank/DDBJ whole genome shotgun (WGS) entry which is preliminary data.</text>
</comment>
<evidence type="ECO:0000256" key="3">
    <source>
        <dbReference type="RuleBase" id="RU000363"/>
    </source>
</evidence>
<evidence type="ECO:0000256" key="1">
    <source>
        <dbReference type="ARBA" id="ARBA00006484"/>
    </source>
</evidence>
<keyword evidence="5" id="KW-1185">Reference proteome</keyword>
<dbReference type="PRINTS" id="PR00080">
    <property type="entry name" value="SDRFAMILY"/>
</dbReference>
<gene>
    <name evidence="4" type="ORF">B0H67DRAFT_212051</name>
</gene>
<reference evidence="4" key="1">
    <citation type="submission" date="2023-06" db="EMBL/GenBank/DDBJ databases">
        <title>Genome-scale phylogeny and comparative genomics of the fungal order Sordariales.</title>
        <authorList>
            <consortium name="Lawrence Berkeley National Laboratory"/>
            <person name="Hensen N."/>
            <person name="Bonometti L."/>
            <person name="Westerberg I."/>
            <person name="Brannstrom I.O."/>
            <person name="Guillou S."/>
            <person name="Cros-Aarteil S."/>
            <person name="Calhoun S."/>
            <person name="Haridas S."/>
            <person name="Kuo A."/>
            <person name="Mondo S."/>
            <person name="Pangilinan J."/>
            <person name="Riley R."/>
            <person name="Labutti K."/>
            <person name="Andreopoulos B."/>
            <person name="Lipzen A."/>
            <person name="Chen C."/>
            <person name="Yanf M."/>
            <person name="Daum C."/>
            <person name="Ng V."/>
            <person name="Clum A."/>
            <person name="Steindorff A."/>
            <person name="Ohm R."/>
            <person name="Martin F."/>
            <person name="Silar P."/>
            <person name="Natvig D."/>
            <person name="Lalanne C."/>
            <person name="Gautier V."/>
            <person name="Ament-Velasquez S.L."/>
            <person name="Kruys A."/>
            <person name="Hutchinson M.I."/>
            <person name="Powell A.J."/>
            <person name="Barry K."/>
            <person name="Miller A.N."/>
            <person name="Grigoriev I.V."/>
            <person name="Debuchy R."/>
            <person name="Gladieux P."/>
            <person name="Thoren M.H."/>
            <person name="Johannesson H."/>
        </authorList>
    </citation>
    <scope>NUCLEOTIDE SEQUENCE</scope>
    <source>
        <strain evidence="4">SMH4607-1</strain>
    </source>
</reference>
<evidence type="ECO:0000313" key="5">
    <source>
        <dbReference type="Proteomes" id="UP001172102"/>
    </source>
</evidence>
<name>A0AA40ASB0_9PEZI</name>
<dbReference type="Proteomes" id="UP001172102">
    <property type="component" value="Unassembled WGS sequence"/>
</dbReference>
<dbReference type="Pfam" id="PF00106">
    <property type="entry name" value="adh_short"/>
    <property type="match status" value="1"/>
</dbReference>
<dbReference type="PRINTS" id="PR00081">
    <property type="entry name" value="GDHRDH"/>
</dbReference>
<keyword evidence="2" id="KW-0560">Oxidoreductase</keyword>
<comment type="similarity">
    <text evidence="1 3">Belongs to the short-chain dehydrogenases/reductases (SDR) family.</text>
</comment>
<evidence type="ECO:0000256" key="2">
    <source>
        <dbReference type="ARBA" id="ARBA00023002"/>
    </source>
</evidence>
<dbReference type="CDD" id="cd05233">
    <property type="entry name" value="SDR_c"/>
    <property type="match status" value="1"/>
</dbReference>
<dbReference type="Gene3D" id="3.40.50.720">
    <property type="entry name" value="NAD(P)-binding Rossmann-like Domain"/>
    <property type="match status" value="1"/>
</dbReference>
<dbReference type="PANTHER" id="PTHR42901">
    <property type="entry name" value="ALCOHOL DEHYDROGENASE"/>
    <property type="match status" value="1"/>
</dbReference>
<dbReference type="SUPFAM" id="SSF51735">
    <property type="entry name" value="NAD(P)-binding Rossmann-fold domains"/>
    <property type="match status" value="1"/>
</dbReference>
<dbReference type="InterPro" id="IPR002347">
    <property type="entry name" value="SDR_fam"/>
</dbReference>
<evidence type="ECO:0000313" key="4">
    <source>
        <dbReference type="EMBL" id="KAK0721067.1"/>
    </source>
</evidence>
<accession>A0AA40ASB0</accession>
<dbReference type="PANTHER" id="PTHR42901:SF1">
    <property type="entry name" value="ALCOHOL DEHYDROGENASE"/>
    <property type="match status" value="1"/>
</dbReference>
<dbReference type="GO" id="GO:0016491">
    <property type="term" value="F:oxidoreductase activity"/>
    <property type="evidence" value="ECO:0007669"/>
    <property type="project" value="UniProtKB-KW"/>
</dbReference>
<proteinExistence type="inferred from homology"/>
<protein>
    <submittedName>
        <fullName evidence="4">Uncharacterized protein</fullName>
    </submittedName>
</protein>
<dbReference type="AlphaFoldDB" id="A0AA40ASB0"/>
<organism evidence="4 5">
    <name type="scientific">Lasiosphaeris hirsuta</name>
    <dbReference type="NCBI Taxonomy" id="260670"/>
    <lineage>
        <taxon>Eukaryota</taxon>
        <taxon>Fungi</taxon>
        <taxon>Dikarya</taxon>
        <taxon>Ascomycota</taxon>
        <taxon>Pezizomycotina</taxon>
        <taxon>Sordariomycetes</taxon>
        <taxon>Sordariomycetidae</taxon>
        <taxon>Sordariales</taxon>
        <taxon>Lasiosphaeriaceae</taxon>
        <taxon>Lasiosphaeris</taxon>
    </lineage>
</organism>
<dbReference type="InterPro" id="IPR036291">
    <property type="entry name" value="NAD(P)-bd_dom_sf"/>
</dbReference>